<feature type="compositionally biased region" description="Low complexity" evidence="5">
    <location>
        <begin position="44"/>
        <end position="66"/>
    </location>
</feature>
<comment type="similarity">
    <text evidence="1">Belongs to the dymeclin family.</text>
</comment>
<dbReference type="EMBL" id="BRYB01001672">
    <property type="protein sequence ID" value="GMI30804.1"/>
    <property type="molecule type" value="Genomic_DNA"/>
</dbReference>
<comment type="caution">
    <text evidence="6">The sequence shown here is derived from an EMBL/GenBank/DDBJ whole genome shotgun (WGS) entry which is preliminary data.</text>
</comment>
<dbReference type="PANTHER" id="PTHR12895">
    <property type="entry name" value="DYMECLIN"/>
    <property type="match status" value="1"/>
</dbReference>
<dbReference type="InterPro" id="IPR019142">
    <property type="entry name" value="Dymeclin"/>
</dbReference>
<dbReference type="PANTHER" id="PTHR12895:SF9">
    <property type="entry name" value="DYMECLIN"/>
    <property type="match status" value="1"/>
</dbReference>
<organism evidence="6 7">
    <name type="scientific">Tetraparma gracilis</name>
    <dbReference type="NCBI Taxonomy" id="2962635"/>
    <lineage>
        <taxon>Eukaryota</taxon>
        <taxon>Sar</taxon>
        <taxon>Stramenopiles</taxon>
        <taxon>Ochrophyta</taxon>
        <taxon>Bolidophyceae</taxon>
        <taxon>Parmales</taxon>
        <taxon>Triparmaceae</taxon>
        <taxon>Tetraparma</taxon>
    </lineage>
</organism>
<evidence type="ECO:0000313" key="7">
    <source>
        <dbReference type="Proteomes" id="UP001165060"/>
    </source>
</evidence>
<dbReference type="Proteomes" id="UP001165060">
    <property type="component" value="Unassembled WGS sequence"/>
</dbReference>
<feature type="region of interest" description="Disordered" evidence="5">
    <location>
        <begin position="30"/>
        <end position="66"/>
    </location>
</feature>
<evidence type="ECO:0000256" key="4">
    <source>
        <dbReference type="ARBA" id="ARBA00023288"/>
    </source>
</evidence>
<name>A0ABQ6MQB7_9STRA</name>
<feature type="region of interest" description="Disordered" evidence="5">
    <location>
        <begin position="372"/>
        <end position="391"/>
    </location>
</feature>
<protein>
    <recommendedName>
        <fullName evidence="2">Dymeclin</fullName>
    </recommendedName>
</protein>
<proteinExistence type="inferred from homology"/>
<evidence type="ECO:0000256" key="5">
    <source>
        <dbReference type="SAM" id="MobiDB-lite"/>
    </source>
</evidence>
<feature type="compositionally biased region" description="Gly residues" evidence="5">
    <location>
        <begin position="372"/>
        <end position="381"/>
    </location>
</feature>
<dbReference type="Pfam" id="PF09742">
    <property type="entry name" value="Dymeclin"/>
    <property type="match status" value="1"/>
</dbReference>
<evidence type="ECO:0000256" key="1">
    <source>
        <dbReference type="ARBA" id="ARBA00010603"/>
    </source>
</evidence>
<evidence type="ECO:0000256" key="3">
    <source>
        <dbReference type="ARBA" id="ARBA00022707"/>
    </source>
</evidence>
<keyword evidence="7" id="KW-1185">Reference proteome</keyword>
<reference evidence="6 7" key="1">
    <citation type="journal article" date="2023" name="Commun. Biol.">
        <title>Genome analysis of Parmales, the sister group of diatoms, reveals the evolutionary specialization of diatoms from phago-mixotrophs to photoautotrophs.</title>
        <authorList>
            <person name="Ban H."/>
            <person name="Sato S."/>
            <person name="Yoshikawa S."/>
            <person name="Yamada K."/>
            <person name="Nakamura Y."/>
            <person name="Ichinomiya M."/>
            <person name="Sato N."/>
            <person name="Blanc-Mathieu R."/>
            <person name="Endo H."/>
            <person name="Kuwata A."/>
            <person name="Ogata H."/>
        </authorList>
    </citation>
    <scope>NUCLEOTIDE SEQUENCE [LARGE SCALE GENOMIC DNA]</scope>
</reference>
<keyword evidence="4" id="KW-0449">Lipoprotein</keyword>
<accession>A0ABQ6MQB7</accession>
<keyword evidence="3" id="KW-0519">Myristate</keyword>
<gene>
    <name evidence="6" type="ORF">TeGR_g5429</name>
</gene>
<evidence type="ECO:0000313" key="6">
    <source>
        <dbReference type="EMBL" id="GMI30804.1"/>
    </source>
</evidence>
<evidence type="ECO:0000256" key="2">
    <source>
        <dbReference type="ARBA" id="ARBA00015736"/>
    </source>
</evidence>
<sequence length="798" mass="84302">MSSSLPPSLSPLLSAQVSLPLSSDAAQAVRRSLVATSESPDPIPSDGGDSPSAAPSAAPSSTASPAESLALLERTKNAGTLFELLADLLEPRHLSYPLATRAAILCDVTLQFLVDHEHPGRRSLVQQLYFPQPPEQLDRVLRRILKLLAEPPDPASYDARSQLLSLALRVLSLGSLYSPDWTSTSLRPPGSAGAADLLRSLPPGAASSFVASSLLLFAGGGGAPPGSGSALYTGKLHALYKEAGDGRSLDATFLVSKAAFLGGAGGGSDAGGGAGGGQLLTSVVDLSLGVVAVSSSLLLLPLRLIKNLLLGAGDPKLLLAEVPRPPNGAVRVTDCVLRDLQVSLLLLLCHEGRGPGVANVFYEALGRVRDAGSGGGDGGGGGDDDDGLEGGFLNSSGSSGSGFGGGGEPAAPAVSFERLFECFAAHLHDEQATFLLYTLMTASEDFAASVVARSDLDRLVLPLLHNLYCSTQAPHARKPSGYRNVRQLYLIMIVMLKFSQEYAFGDDAFQRIKLASVTFYENRALKDVSLGSLIYLVLIRSVTANLNTMRDEYLLSNSLAVLVNLRGHVKQIHPYTATRLVNFMVSAVKSSARSDLGAQAAEAAVKVVDAALQDDRVRGNVQLVYALVHRQRDWRDAIGKVGGLESLPTGRITSVLKCVEGWFGEDEVNSADNVMAQLKARVGEIAAEIRKGDNEEAAAQGADGFNNAAAAGSREEEDVVFNYEEEADSEIFFVPYAWEVVVENVSANVINFDYDKIGLEGQRGRVLVGDARLVSGTGTRTYRDYSVKRNIGNATIWT</sequence>